<name>A0AAV2TMS6_CALDB</name>
<feature type="domain" description="EF-hand" evidence="3">
    <location>
        <begin position="73"/>
        <end position="108"/>
    </location>
</feature>
<evidence type="ECO:0000259" key="3">
    <source>
        <dbReference type="PROSITE" id="PS50222"/>
    </source>
</evidence>
<gene>
    <name evidence="4" type="ORF">CDAUBV1_LOCUS10850</name>
</gene>
<dbReference type="InterPro" id="IPR018247">
    <property type="entry name" value="EF_Hand_1_Ca_BS"/>
</dbReference>
<keyword evidence="1" id="KW-0677">Repeat</keyword>
<dbReference type="InterPro" id="IPR002048">
    <property type="entry name" value="EF_hand_dom"/>
</dbReference>
<dbReference type="Pfam" id="PF13499">
    <property type="entry name" value="EF-hand_7"/>
    <property type="match status" value="2"/>
</dbReference>
<feature type="domain" description="EF-hand" evidence="3">
    <location>
        <begin position="109"/>
        <end position="144"/>
    </location>
</feature>
<evidence type="ECO:0000256" key="2">
    <source>
        <dbReference type="ARBA" id="ARBA00022837"/>
    </source>
</evidence>
<accession>A0AAV2TMS6</accession>
<dbReference type="SMART" id="SM00054">
    <property type="entry name" value="EFh"/>
    <property type="match status" value="4"/>
</dbReference>
<evidence type="ECO:0000256" key="1">
    <source>
        <dbReference type="ARBA" id="ARBA00022737"/>
    </source>
</evidence>
<reference evidence="4" key="1">
    <citation type="submission" date="2024-06" db="EMBL/GenBank/DDBJ databases">
        <authorList>
            <person name="Liu X."/>
            <person name="Lenzi L."/>
            <person name="Haldenby T S."/>
            <person name="Uol C."/>
        </authorList>
    </citation>
    <scope>NUCLEOTIDE SEQUENCE</scope>
</reference>
<dbReference type="GO" id="GO:0005509">
    <property type="term" value="F:calcium ion binding"/>
    <property type="evidence" value="ECO:0007669"/>
    <property type="project" value="InterPro"/>
</dbReference>
<evidence type="ECO:0000313" key="4">
    <source>
        <dbReference type="EMBL" id="CAL5136732.1"/>
    </source>
</evidence>
<keyword evidence="2" id="KW-0106">Calcium</keyword>
<dbReference type="PROSITE" id="PS50222">
    <property type="entry name" value="EF_HAND_2"/>
    <property type="match status" value="3"/>
</dbReference>
<proteinExistence type="predicted"/>
<dbReference type="Gene3D" id="1.10.238.10">
    <property type="entry name" value="EF-hand"/>
    <property type="match status" value="2"/>
</dbReference>
<dbReference type="PANTHER" id="PTHR23050">
    <property type="entry name" value="CALCIUM BINDING PROTEIN"/>
    <property type="match status" value="1"/>
</dbReference>
<feature type="domain" description="EF-hand" evidence="3">
    <location>
        <begin position="5"/>
        <end position="40"/>
    </location>
</feature>
<dbReference type="AlphaFoldDB" id="A0AAV2TMS6"/>
<dbReference type="EMBL" id="CAXLJL010000345">
    <property type="protein sequence ID" value="CAL5136732.1"/>
    <property type="molecule type" value="Genomic_DNA"/>
</dbReference>
<dbReference type="InterPro" id="IPR011992">
    <property type="entry name" value="EF-hand-dom_pair"/>
</dbReference>
<sequence>MSKKRSPQDMMKIFDRLDVDGNGVVNRAELEQVLSASGVEKSKVKKLMDDLDLNGDGMITRGEYRLALGISGESISAWKELFESMDKDRTGTINKQELMQMFQDMGCTFQKSTLEDWIADHDVNGDGNLSFKEFLGFVAEQAEDG</sequence>
<dbReference type="Proteomes" id="UP001497525">
    <property type="component" value="Unassembled WGS sequence"/>
</dbReference>
<dbReference type="PROSITE" id="PS00018">
    <property type="entry name" value="EF_HAND_1"/>
    <property type="match status" value="3"/>
</dbReference>
<dbReference type="SUPFAM" id="SSF47473">
    <property type="entry name" value="EF-hand"/>
    <property type="match status" value="1"/>
</dbReference>
<evidence type="ECO:0000313" key="5">
    <source>
        <dbReference type="Proteomes" id="UP001497525"/>
    </source>
</evidence>
<dbReference type="InterPro" id="IPR050145">
    <property type="entry name" value="Centrin_CML-like"/>
</dbReference>
<comment type="caution">
    <text evidence="4">The sequence shown here is derived from an EMBL/GenBank/DDBJ whole genome shotgun (WGS) entry which is preliminary data.</text>
</comment>
<protein>
    <recommendedName>
        <fullName evidence="3">EF-hand domain-containing protein</fullName>
    </recommendedName>
</protein>
<organism evidence="4 5">
    <name type="scientific">Calicophoron daubneyi</name>
    <name type="common">Rumen fluke</name>
    <name type="synonym">Paramphistomum daubneyi</name>
    <dbReference type="NCBI Taxonomy" id="300641"/>
    <lineage>
        <taxon>Eukaryota</taxon>
        <taxon>Metazoa</taxon>
        <taxon>Spiralia</taxon>
        <taxon>Lophotrochozoa</taxon>
        <taxon>Platyhelminthes</taxon>
        <taxon>Trematoda</taxon>
        <taxon>Digenea</taxon>
        <taxon>Plagiorchiida</taxon>
        <taxon>Pronocephalata</taxon>
        <taxon>Paramphistomoidea</taxon>
        <taxon>Paramphistomidae</taxon>
        <taxon>Calicophoron</taxon>
    </lineage>
</organism>